<dbReference type="Proteomes" id="UP000266889">
    <property type="component" value="Unassembled WGS sequence"/>
</dbReference>
<dbReference type="GO" id="GO:0016787">
    <property type="term" value="F:hydrolase activity"/>
    <property type="evidence" value="ECO:0007669"/>
    <property type="project" value="UniProtKB-KW"/>
</dbReference>
<evidence type="ECO:0000313" key="5">
    <source>
        <dbReference type="Proteomes" id="UP000266889"/>
    </source>
</evidence>
<dbReference type="PANTHER" id="PTHR11487:SF0">
    <property type="entry name" value="S-ACYL FATTY ACID SYNTHASE THIOESTERASE, MEDIUM CHAIN"/>
    <property type="match status" value="1"/>
</dbReference>
<dbReference type="InterPro" id="IPR029058">
    <property type="entry name" value="AB_hydrolase_fold"/>
</dbReference>
<reference evidence="4 5" key="1">
    <citation type="submission" date="2018-05" db="EMBL/GenBank/DDBJ databases">
        <title>Micromonospora from Atacama Desert.</title>
        <authorList>
            <person name="Carro L."/>
            <person name="Goodfellow M."/>
            <person name="Klenk H.-P."/>
        </authorList>
    </citation>
    <scope>NUCLEOTIDE SEQUENCE [LARGE SCALE GENOMIC DNA]</scope>
    <source>
        <strain evidence="4 5">LB32</strain>
    </source>
</reference>
<evidence type="ECO:0000313" key="4">
    <source>
        <dbReference type="EMBL" id="RQX07626.1"/>
    </source>
</evidence>
<keyword evidence="5" id="KW-1185">Reference proteome</keyword>
<proteinExistence type="inferred from homology"/>
<feature type="domain" description="Thioesterase TesA-like" evidence="3">
    <location>
        <begin position="27"/>
        <end position="250"/>
    </location>
</feature>
<dbReference type="EMBL" id="QGSY01000217">
    <property type="protein sequence ID" value="RQX07626.1"/>
    <property type="molecule type" value="Genomic_DNA"/>
</dbReference>
<evidence type="ECO:0000256" key="1">
    <source>
        <dbReference type="ARBA" id="ARBA00007169"/>
    </source>
</evidence>
<dbReference type="InterPro" id="IPR020802">
    <property type="entry name" value="TesA-like"/>
</dbReference>
<evidence type="ECO:0000256" key="2">
    <source>
        <dbReference type="ARBA" id="ARBA00022801"/>
    </source>
</evidence>
<dbReference type="Pfam" id="PF00975">
    <property type="entry name" value="Thioesterase"/>
    <property type="match status" value="1"/>
</dbReference>
<dbReference type="InterPro" id="IPR012223">
    <property type="entry name" value="TEII"/>
</dbReference>
<dbReference type="SUPFAM" id="SSF53474">
    <property type="entry name" value="alpha/beta-Hydrolases"/>
    <property type="match status" value="1"/>
</dbReference>
<dbReference type="SMART" id="SM00824">
    <property type="entry name" value="PKS_TE"/>
    <property type="match status" value="1"/>
</dbReference>
<organism evidence="4 5">
    <name type="scientific">Micromonospora arida</name>
    <dbReference type="NCBI Taxonomy" id="2203715"/>
    <lineage>
        <taxon>Bacteria</taxon>
        <taxon>Bacillati</taxon>
        <taxon>Actinomycetota</taxon>
        <taxon>Actinomycetes</taxon>
        <taxon>Micromonosporales</taxon>
        <taxon>Micromonosporaceae</taxon>
        <taxon>Micromonospora</taxon>
    </lineage>
</organism>
<dbReference type="Gene3D" id="3.40.50.1820">
    <property type="entry name" value="alpha/beta hydrolase"/>
    <property type="match status" value="1"/>
</dbReference>
<gene>
    <name evidence="4" type="ORF">DLJ58_21090</name>
</gene>
<name>A0A3N9X3D2_9ACTN</name>
<sequence>MEMTGAGVRGRWLRTFRRAERSDLRLVCFPHAGGNANVFQPWAGLLDGATDLLAVCYPGRQDRLLEPCVDQMDVLAERISDVLVPYLDRPIAFFGHSMGASVAYEVTLVLESRYGFTPSVLFVSGHGAPHISRVELDPDLADDEYLLGRIGALGEVDPVLLRSPKLRELIMPSLRGDLRMLYRHLPREPAKVRAPIAAYLGTEDPTCTTSTVRAWGELTTGGFELATFPGDHFYLVPEQEQVVAAVTARLG</sequence>
<dbReference type="InterPro" id="IPR001031">
    <property type="entry name" value="Thioesterase"/>
</dbReference>
<protein>
    <submittedName>
        <fullName evidence="4">Thioesterase</fullName>
    </submittedName>
</protein>
<comment type="similarity">
    <text evidence="1">Belongs to the thioesterase family.</text>
</comment>
<keyword evidence="2" id="KW-0378">Hydrolase</keyword>
<dbReference type="OrthoDB" id="8480037at2"/>
<dbReference type="AlphaFoldDB" id="A0A3N9X3D2"/>
<comment type="caution">
    <text evidence="4">The sequence shown here is derived from an EMBL/GenBank/DDBJ whole genome shotgun (WGS) entry which is preliminary data.</text>
</comment>
<evidence type="ECO:0000259" key="3">
    <source>
        <dbReference type="SMART" id="SM00824"/>
    </source>
</evidence>
<dbReference type="GO" id="GO:0008610">
    <property type="term" value="P:lipid biosynthetic process"/>
    <property type="evidence" value="ECO:0007669"/>
    <property type="project" value="TreeGrafter"/>
</dbReference>
<dbReference type="PANTHER" id="PTHR11487">
    <property type="entry name" value="THIOESTERASE"/>
    <property type="match status" value="1"/>
</dbReference>
<accession>A0A3N9X3D2</accession>